<dbReference type="PANTHER" id="PTHR19957:SF307">
    <property type="entry name" value="PROTEIN SSO1-RELATED"/>
    <property type="match status" value="1"/>
</dbReference>
<accession>A0A0C9TWC6</accession>
<dbReference type="GO" id="GO:0031201">
    <property type="term" value="C:SNARE complex"/>
    <property type="evidence" value="ECO:0007669"/>
    <property type="project" value="TreeGrafter"/>
</dbReference>
<keyword evidence="12" id="KW-1185">Reference proteome</keyword>
<gene>
    <name evidence="11" type="ORF">M422DRAFT_70169</name>
</gene>
<dbReference type="EMBL" id="KN837197">
    <property type="protein sequence ID" value="KIJ34688.1"/>
    <property type="molecule type" value="Genomic_DNA"/>
</dbReference>
<evidence type="ECO:0000259" key="10">
    <source>
        <dbReference type="PROSITE" id="PS50192"/>
    </source>
</evidence>
<dbReference type="PROSITE" id="PS50192">
    <property type="entry name" value="T_SNARE"/>
    <property type="match status" value="1"/>
</dbReference>
<comment type="similarity">
    <text evidence="2">Belongs to the syntaxin family.</text>
</comment>
<keyword evidence="6 9" id="KW-0472">Membrane</keyword>
<dbReference type="InterPro" id="IPR045242">
    <property type="entry name" value="Syntaxin"/>
</dbReference>
<dbReference type="InterPro" id="IPR000727">
    <property type="entry name" value="T_SNARE_dom"/>
</dbReference>
<dbReference type="GO" id="GO:0012505">
    <property type="term" value="C:endomembrane system"/>
    <property type="evidence" value="ECO:0007669"/>
    <property type="project" value="TreeGrafter"/>
</dbReference>
<keyword evidence="5 7" id="KW-0175">Coiled coil</keyword>
<evidence type="ECO:0000256" key="3">
    <source>
        <dbReference type="ARBA" id="ARBA00022692"/>
    </source>
</evidence>
<feature type="region of interest" description="Disordered" evidence="8">
    <location>
        <begin position="1"/>
        <end position="38"/>
    </location>
</feature>
<dbReference type="GO" id="GO:0000149">
    <property type="term" value="F:SNARE binding"/>
    <property type="evidence" value="ECO:0007669"/>
    <property type="project" value="TreeGrafter"/>
</dbReference>
<dbReference type="GO" id="GO:0005484">
    <property type="term" value="F:SNAP receptor activity"/>
    <property type="evidence" value="ECO:0007669"/>
    <property type="project" value="TreeGrafter"/>
</dbReference>
<dbReference type="Gene3D" id="1.20.58.70">
    <property type="match status" value="1"/>
</dbReference>
<dbReference type="InterPro" id="IPR010989">
    <property type="entry name" value="SNARE"/>
</dbReference>
<name>A0A0C9TWC6_SPHS4</name>
<dbReference type="Proteomes" id="UP000054279">
    <property type="component" value="Unassembled WGS sequence"/>
</dbReference>
<dbReference type="OrthoDB" id="10255013at2759"/>
<evidence type="ECO:0000256" key="6">
    <source>
        <dbReference type="ARBA" id="ARBA00023136"/>
    </source>
</evidence>
<evidence type="ECO:0000256" key="2">
    <source>
        <dbReference type="ARBA" id="ARBA00009063"/>
    </source>
</evidence>
<evidence type="ECO:0000256" key="8">
    <source>
        <dbReference type="SAM" id="MobiDB-lite"/>
    </source>
</evidence>
<feature type="domain" description="T-SNARE coiled-coil homology" evidence="10">
    <location>
        <begin position="269"/>
        <end position="331"/>
    </location>
</feature>
<dbReference type="AlphaFoldDB" id="A0A0C9TWC6"/>
<comment type="subcellular location">
    <subcellularLocation>
        <location evidence="1">Membrane</location>
        <topology evidence="1">Single-pass type IV membrane protein</topology>
    </subcellularLocation>
</comment>
<dbReference type="CDD" id="cd15849">
    <property type="entry name" value="SNARE_Sso1"/>
    <property type="match status" value="1"/>
</dbReference>
<keyword evidence="3 9" id="KW-0812">Transmembrane</keyword>
<dbReference type="GO" id="GO:0006887">
    <property type="term" value="P:exocytosis"/>
    <property type="evidence" value="ECO:0007669"/>
    <property type="project" value="TreeGrafter"/>
</dbReference>
<evidence type="ECO:0000313" key="12">
    <source>
        <dbReference type="Proteomes" id="UP000054279"/>
    </source>
</evidence>
<dbReference type="InterPro" id="IPR006011">
    <property type="entry name" value="Syntaxin_N"/>
</dbReference>
<proteinExistence type="inferred from homology"/>
<dbReference type="PANTHER" id="PTHR19957">
    <property type="entry name" value="SYNTAXIN"/>
    <property type="match status" value="1"/>
</dbReference>
<dbReference type="GO" id="GO:0006906">
    <property type="term" value="P:vesicle fusion"/>
    <property type="evidence" value="ECO:0007669"/>
    <property type="project" value="TreeGrafter"/>
</dbReference>
<evidence type="ECO:0000256" key="4">
    <source>
        <dbReference type="ARBA" id="ARBA00022989"/>
    </source>
</evidence>
<sequence length="374" mass="43019">MARDRLTSLRDQQQGFTSGERWSYPSRTTDKRGDISPPPVAYIQLDRHSYYDETELSRYPNFLSKAHSSGNLKDFPDPFGRGIYDVKRTRTGSNATLIGTRTSFFKDDMTEFYAEISSIQDSLKTFNDKVSRISDLHARSLNSMDWATARRSVNQAEYLMKETEKLADELKGRIKELYRVPAKGREGDIRKQQSGMVKYKFIEAIQSYQKVEQTYRTKYKQRLEKQFLIVNPEATPDEVKEVVEGEHGDQIFSKILQTSTRHGEARAAFREVRDRHDDIKKIEQTITKLSELFNEMDILVMRDGEKLEGIHTMAMDVESQANEGLTQASKAVEHARSRRRKRWMCIGIAVVLLILFIVAVTILSVLLASGNNIL</sequence>
<dbReference type="Pfam" id="PF05739">
    <property type="entry name" value="SNARE"/>
    <property type="match status" value="1"/>
</dbReference>
<evidence type="ECO:0000256" key="1">
    <source>
        <dbReference type="ARBA" id="ARBA00004211"/>
    </source>
</evidence>
<dbReference type="CDD" id="cd00179">
    <property type="entry name" value="SynN"/>
    <property type="match status" value="1"/>
</dbReference>
<evidence type="ECO:0000313" key="11">
    <source>
        <dbReference type="EMBL" id="KIJ34688.1"/>
    </source>
</evidence>
<dbReference type="GO" id="GO:0006886">
    <property type="term" value="P:intracellular protein transport"/>
    <property type="evidence" value="ECO:0007669"/>
    <property type="project" value="TreeGrafter"/>
</dbReference>
<evidence type="ECO:0000256" key="7">
    <source>
        <dbReference type="SAM" id="Coils"/>
    </source>
</evidence>
<reference evidence="11 12" key="1">
    <citation type="submission" date="2014-06" db="EMBL/GenBank/DDBJ databases">
        <title>Evolutionary Origins and Diversification of the Mycorrhizal Mutualists.</title>
        <authorList>
            <consortium name="DOE Joint Genome Institute"/>
            <consortium name="Mycorrhizal Genomics Consortium"/>
            <person name="Kohler A."/>
            <person name="Kuo A."/>
            <person name="Nagy L.G."/>
            <person name="Floudas D."/>
            <person name="Copeland A."/>
            <person name="Barry K.W."/>
            <person name="Cichocki N."/>
            <person name="Veneault-Fourrey C."/>
            <person name="LaButti K."/>
            <person name="Lindquist E.A."/>
            <person name="Lipzen A."/>
            <person name="Lundell T."/>
            <person name="Morin E."/>
            <person name="Murat C."/>
            <person name="Riley R."/>
            <person name="Ohm R."/>
            <person name="Sun H."/>
            <person name="Tunlid A."/>
            <person name="Henrissat B."/>
            <person name="Grigoriev I.V."/>
            <person name="Hibbett D.S."/>
            <person name="Martin F."/>
        </authorList>
    </citation>
    <scope>NUCLEOTIDE SEQUENCE [LARGE SCALE GENOMIC DNA]</scope>
    <source>
        <strain evidence="11 12">SS14</strain>
    </source>
</reference>
<feature type="coiled-coil region" evidence="7">
    <location>
        <begin position="153"/>
        <end position="180"/>
    </location>
</feature>
<dbReference type="GO" id="GO:0005886">
    <property type="term" value="C:plasma membrane"/>
    <property type="evidence" value="ECO:0007669"/>
    <property type="project" value="TreeGrafter"/>
</dbReference>
<dbReference type="HOGENOM" id="CLU_042423_0_1_1"/>
<dbReference type="FunFam" id="1.20.58.70:FF:000008">
    <property type="entry name" value="Syntaxin family protein"/>
    <property type="match status" value="1"/>
</dbReference>
<dbReference type="SMART" id="SM00503">
    <property type="entry name" value="SynN"/>
    <property type="match status" value="1"/>
</dbReference>
<evidence type="ECO:0000256" key="9">
    <source>
        <dbReference type="SAM" id="Phobius"/>
    </source>
</evidence>
<protein>
    <recommendedName>
        <fullName evidence="10">t-SNARE coiled-coil homology domain-containing protein</fullName>
    </recommendedName>
</protein>
<feature type="transmembrane region" description="Helical" evidence="9">
    <location>
        <begin position="343"/>
        <end position="368"/>
    </location>
</feature>
<dbReference type="Pfam" id="PF00804">
    <property type="entry name" value="Syntaxin"/>
    <property type="match status" value="1"/>
</dbReference>
<dbReference type="GO" id="GO:0048278">
    <property type="term" value="P:vesicle docking"/>
    <property type="evidence" value="ECO:0007669"/>
    <property type="project" value="TreeGrafter"/>
</dbReference>
<keyword evidence="4 9" id="KW-1133">Transmembrane helix</keyword>
<dbReference type="SUPFAM" id="SSF47661">
    <property type="entry name" value="t-snare proteins"/>
    <property type="match status" value="1"/>
</dbReference>
<organism evidence="11 12">
    <name type="scientific">Sphaerobolus stellatus (strain SS14)</name>
    <dbReference type="NCBI Taxonomy" id="990650"/>
    <lineage>
        <taxon>Eukaryota</taxon>
        <taxon>Fungi</taxon>
        <taxon>Dikarya</taxon>
        <taxon>Basidiomycota</taxon>
        <taxon>Agaricomycotina</taxon>
        <taxon>Agaricomycetes</taxon>
        <taxon>Phallomycetidae</taxon>
        <taxon>Geastrales</taxon>
        <taxon>Sphaerobolaceae</taxon>
        <taxon>Sphaerobolus</taxon>
    </lineage>
</organism>
<evidence type="ECO:0000256" key="5">
    <source>
        <dbReference type="ARBA" id="ARBA00023054"/>
    </source>
</evidence>